<comment type="function">
    <text evidence="14">Probable histone demethylase that specifically demethylates 'Lys-9' and 'Lys-36' residues of histone H3, thereby playing a central role in histone code. Demethylation of Lys residue generates formaldehyde and succinate.</text>
</comment>
<dbReference type="FunFam" id="2.60.120.650:FF:000048">
    <property type="entry name" value="Lysine-specific demethylase 4A"/>
    <property type="match status" value="1"/>
</dbReference>
<protein>
    <recommendedName>
        <fullName evidence="3">[histone H3]-trimethyl-L-lysine(9) demethylase</fullName>
        <ecNumber evidence="3">1.14.11.66</ecNumber>
    </recommendedName>
</protein>
<evidence type="ECO:0000256" key="8">
    <source>
        <dbReference type="ARBA" id="ARBA00023002"/>
    </source>
</evidence>
<dbReference type="InterPro" id="IPR003347">
    <property type="entry name" value="JmjC_dom"/>
</dbReference>
<dbReference type="GO" id="GO:0005634">
    <property type="term" value="C:nucleus"/>
    <property type="evidence" value="ECO:0007669"/>
    <property type="project" value="TreeGrafter"/>
</dbReference>
<dbReference type="EMBL" id="CARXXK010001250">
    <property type="protein sequence ID" value="CAI6374919.1"/>
    <property type="molecule type" value="Genomic_DNA"/>
</dbReference>
<dbReference type="PROSITE" id="PS51184">
    <property type="entry name" value="JMJC"/>
    <property type="match status" value="1"/>
</dbReference>
<feature type="domain" description="JmjN" evidence="15">
    <location>
        <begin position="11"/>
        <end position="53"/>
    </location>
</feature>
<dbReference type="PROSITE" id="PS51183">
    <property type="entry name" value="JMJN"/>
    <property type="match status" value="1"/>
</dbReference>
<evidence type="ECO:0000256" key="2">
    <source>
        <dbReference type="ARBA" id="ARBA00009711"/>
    </source>
</evidence>
<evidence type="ECO:0000256" key="3">
    <source>
        <dbReference type="ARBA" id="ARBA00012900"/>
    </source>
</evidence>
<comment type="caution">
    <text evidence="17">The sequence shown here is derived from an EMBL/GenBank/DDBJ whole genome shotgun (WGS) entry which is preliminary data.</text>
</comment>
<keyword evidence="5" id="KW-0862">Zinc</keyword>
<dbReference type="Pfam" id="PF02373">
    <property type="entry name" value="JmjC"/>
    <property type="match status" value="1"/>
</dbReference>
<dbReference type="PANTHER" id="PTHR10694:SF129">
    <property type="entry name" value="LYSINE-SPECIFIC DEMETHYLASE 4B-RELATED"/>
    <property type="match status" value="1"/>
</dbReference>
<evidence type="ECO:0000256" key="12">
    <source>
        <dbReference type="ARBA" id="ARBA00023242"/>
    </source>
</evidence>
<evidence type="ECO:0000256" key="4">
    <source>
        <dbReference type="ARBA" id="ARBA00022723"/>
    </source>
</evidence>
<dbReference type="EC" id="1.14.11.66" evidence="3"/>
<evidence type="ECO:0000256" key="7">
    <source>
        <dbReference type="ARBA" id="ARBA00022964"/>
    </source>
</evidence>
<dbReference type="GO" id="GO:0000785">
    <property type="term" value="C:chromatin"/>
    <property type="evidence" value="ECO:0007669"/>
    <property type="project" value="TreeGrafter"/>
</dbReference>
<gene>
    <name evidence="17" type="ORF">MEUPH1_LOCUS28491</name>
</gene>
<evidence type="ECO:0000256" key="13">
    <source>
        <dbReference type="ARBA" id="ARBA00049349"/>
    </source>
</evidence>
<evidence type="ECO:0000256" key="11">
    <source>
        <dbReference type="ARBA" id="ARBA00023163"/>
    </source>
</evidence>
<keyword evidence="10" id="KW-0805">Transcription regulation</keyword>
<proteinExistence type="inferred from homology"/>
<comment type="cofactor">
    <cofactor evidence="1">
        <name>Fe(2+)</name>
        <dbReference type="ChEBI" id="CHEBI:29033"/>
    </cofactor>
</comment>
<comment type="similarity">
    <text evidence="2">Belongs to the JHDM3 histone demethylase family.</text>
</comment>
<organism evidence="17 18">
    <name type="scientific">Macrosiphum euphorbiae</name>
    <name type="common">potato aphid</name>
    <dbReference type="NCBI Taxonomy" id="13131"/>
    <lineage>
        <taxon>Eukaryota</taxon>
        <taxon>Metazoa</taxon>
        <taxon>Ecdysozoa</taxon>
        <taxon>Arthropoda</taxon>
        <taxon>Hexapoda</taxon>
        <taxon>Insecta</taxon>
        <taxon>Pterygota</taxon>
        <taxon>Neoptera</taxon>
        <taxon>Paraneoptera</taxon>
        <taxon>Hemiptera</taxon>
        <taxon>Sternorrhyncha</taxon>
        <taxon>Aphidomorpha</taxon>
        <taxon>Aphidoidea</taxon>
        <taxon>Aphididae</taxon>
        <taxon>Macrosiphini</taxon>
        <taxon>Macrosiphum</taxon>
    </lineage>
</organism>
<keyword evidence="4" id="KW-0479">Metal-binding</keyword>
<dbReference type="InterPro" id="IPR003349">
    <property type="entry name" value="JmjN"/>
</dbReference>
<keyword evidence="11" id="KW-0804">Transcription</keyword>
<reference evidence="17 18" key="1">
    <citation type="submission" date="2023-01" db="EMBL/GenBank/DDBJ databases">
        <authorList>
            <person name="Whitehead M."/>
        </authorList>
    </citation>
    <scope>NUCLEOTIDE SEQUENCE [LARGE SCALE GENOMIC DNA]</scope>
</reference>
<dbReference type="GO" id="GO:0010468">
    <property type="term" value="P:regulation of gene expression"/>
    <property type="evidence" value="ECO:0007669"/>
    <property type="project" value="TreeGrafter"/>
</dbReference>
<evidence type="ECO:0000259" key="16">
    <source>
        <dbReference type="PROSITE" id="PS51184"/>
    </source>
</evidence>
<dbReference type="PANTHER" id="PTHR10694">
    <property type="entry name" value="LYSINE-SPECIFIC DEMETHYLASE"/>
    <property type="match status" value="1"/>
</dbReference>
<dbReference type="Gene3D" id="2.60.120.650">
    <property type="entry name" value="Cupin"/>
    <property type="match status" value="1"/>
</dbReference>
<dbReference type="GO" id="GO:0048512">
    <property type="term" value="P:circadian behavior"/>
    <property type="evidence" value="ECO:0007669"/>
    <property type="project" value="UniProtKB-ARBA"/>
</dbReference>
<evidence type="ECO:0000256" key="14">
    <source>
        <dbReference type="ARBA" id="ARBA00053408"/>
    </source>
</evidence>
<comment type="catalytic activity">
    <reaction evidence="13">
        <text>N(6),N(6),N(6)-trimethyl-L-lysyl(9)-[histone H3] + 2 2-oxoglutarate + 2 O2 = N(6)-methyl-L-lysyl(9)-[histone H3] + 2 formaldehyde + 2 succinate + 2 CO2</text>
        <dbReference type="Rhea" id="RHEA:60200"/>
        <dbReference type="Rhea" id="RHEA-COMP:15538"/>
        <dbReference type="Rhea" id="RHEA-COMP:15542"/>
        <dbReference type="ChEBI" id="CHEBI:15379"/>
        <dbReference type="ChEBI" id="CHEBI:16526"/>
        <dbReference type="ChEBI" id="CHEBI:16810"/>
        <dbReference type="ChEBI" id="CHEBI:16842"/>
        <dbReference type="ChEBI" id="CHEBI:30031"/>
        <dbReference type="ChEBI" id="CHEBI:61929"/>
        <dbReference type="ChEBI" id="CHEBI:61961"/>
        <dbReference type="EC" id="1.14.11.66"/>
    </reaction>
</comment>
<evidence type="ECO:0000256" key="10">
    <source>
        <dbReference type="ARBA" id="ARBA00023015"/>
    </source>
</evidence>
<evidence type="ECO:0000313" key="17">
    <source>
        <dbReference type="EMBL" id="CAI6374919.1"/>
    </source>
</evidence>
<keyword evidence="8" id="KW-0560">Oxidoreductase</keyword>
<dbReference type="SUPFAM" id="SSF51197">
    <property type="entry name" value="Clavaminate synthase-like"/>
    <property type="match status" value="1"/>
</dbReference>
<accession>A0AAV0Y511</accession>
<evidence type="ECO:0000256" key="6">
    <source>
        <dbReference type="ARBA" id="ARBA00022853"/>
    </source>
</evidence>
<evidence type="ECO:0000256" key="1">
    <source>
        <dbReference type="ARBA" id="ARBA00001954"/>
    </source>
</evidence>
<dbReference type="Proteomes" id="UP001160148">
    <property type="component" value="Unassembled WGS sequence"/>
</dbReference>
<dbReference type="Pfam" id="PF02375">
    <property type="entry name" value="JmjN"/>
    <property type="match status" value="1"/>
</dbReference>
<evidence type="ECO:0000256" key="9">
    <source>
        <dbReference type="ARBA" id="ARBA00023004"/>
    </source>
</evidence>
<evidence type="ECO:0000313" key="18">
    <source>
        <dbReference type="Proteomes" id="UP001160148"/>
    </source>
</evidence>
<keyword evidence="18" id="KW-1185">Reference proteome</keyword>
<keyword evidence="9" id="KW-0408">Iron</keyword>
<dbReference type="AlphaFoldDB" id="A0AAV0Y511"/>
<keyword evidence="7" id="KW-0223">Dioxygenase</keyword>
<dbReference type="GO" id="GO:0140684">
    <property type="term" value="F:histone H3K9me2/H3K9me3 demethylase activity"/>
    <property type="evidence" value="ECO:0007669"/>
    <property type="project" value="UniProtKB-EC"/>
</dbReference>
<dbReference type="SMART" id="SM00558">
    <property type="entry name" value="JmjC"/>
    <property type="match status" value="1"/>
</dbReference>
<dbReference type="GO" id="GO:0046872">
    <property type="term" value="F:metal ion binding"/>
    <property type="evidence" value="ECO:0007669"/>
    <property type="project" value="UniProtKB-KW"/>
</dbReference>
<evidence type="ECO:0000259" key="15">
    <source>
        <dbReference type="PROSITE" id="PS51183"/>
    </source>
</evidence>
<feature type="domain" description="JmjC" evidence="16">
    <location>
        <begin position="142"/>
        <end position="308"/>
    </location>
</feature>
<dbReference type="SMART" id="SM00545">
    <property type="entry name" value="JmjN"/>
    <property type="match status" value="1"/>
</dbReference>
<name>A0AAV0Y511_9HEMI</name>
<sequence>MSSTNNSAPEIMIFRPTWDEFKNFSSYIEVMESQGAHKAGVAKVIPPPEWIPRKKNYDEDDIMSMIIPSPIRQAVERTKGIFELINVYEKAMTVAEFRIKAESEKYKTPSHLNYGDLERNFWKNVINNSPLYGADVSGSITDEDVDVWNINKLGTILDYVNEDYGLTIEGVNTAYLYFGMWKTSFPWHTEDMDLYSINYIHYGYPKTWYAVPPEHGHRLEKVANEMYPGYASICPAFLRHKIAVISPTQLKKKCIPFNKITQEQGEFMITFPFGYHAGYNHGFNIAESTNFATPRWVEYGKRASQCHCRPDSVKFSMDTFVKRFEPEKYELWLKGNDIGAHPEDPSCTYFRWAHT</sequence>
<keyword evidence="6" id="KW-0156">Chromatin regulator</keyword>
<evidence type="ECO:0000256" key="5">
    <source>
        <dbReference type="ARBA" id="ARBA00022833"/>
    </source>
</evidence>
<dbReference type="GO" id="GO:0140681">
    <property type="term" value="F:histone H3K36me2/H3K36me3 demethylase activity"/>
    <property type="evidence" value="ECO:0007669"/>
    <property type="project" value="UniProtKB-ARBA"/>
</dbReference>
<keyword evidence="12" id="KW-0539">Nucleus</keyword>